<evidence type="ECO:0000313" key="1">
    <source>
        <dbReference type="EMBL" id="SDR93110.1"/>
    </source>
</evidence>
<protein>
    <recommendedName>
        <fullName evidence="3">Phasin protein</fullName>
    </recommendedName>
</protein>
<reference evidence="2" key="1">
    <citation type="submission" date="2016-10" db="EMBL/GenBank/DDBJ databases">
        <authorList>
            <person name="Varghese N."/>
            <person name="Submissions S."/>
        </authorList>
    </citation>
    <scope>NUCLEOTIDE SEQUENCE [LARGE SCALE GENOMIC DNA]</scope>
    <source>
        <strain evidence="2">KCTC 32247</strain>
    </source>
</reference>
<dbReference type="EMBL" id="LT629751">
    <property type="protein sequence ID" value="SDR93110.1"/>
    <property type="molecule type" value="Genomic_DNA"/>
</dbReference>
<dbReference type="STRING" id="1392877.SAMN05216221_0684"/>
<dbReference type="RefSeq" id="WP_090347620.1">
    <property type="nucleotide sequence ID" value="NZ_LT629751.1"/>
</dbReference>
<sequence>MYLDPQSTLTLFKVNLQLYFRLCDLTRESALRWSEAGNRAVNSCTSELESAATRMLDASDWQSLNGIAADLYWKALQLQTDVIQQVAETSLANQSTFSNAAQEAISTWQKEAASTLKETTGAMPISTTLQDYFQDYLHLLAPKETGTRKASTRKMH</sequence>
<organism evidence="1 2">
    <name type="scientific">Pseudomonas oryzae</name>
    <dbReference type="NCBI Taxonomy" id="1392877"/>
    <lineage>
        <taxon>Bacteria</taxon>
        <taxon>Pseudomonadati</taxon>
        <taxon>Pseudomonadota</taxon>
        <taxon>Gammaproteobacteria</taxon>
        <taxon>Pseudomonadales</taxon>
        <taxon>Pseudomonadaceae</taxon>
        <taxon>Pseudomonas</taxon>
    </lineage>
</organism>
<name>A0A1H1N2J2_9PSED</name>
<proteinExistence type="predicted"/>
<gene>
    <name evidence="1" type="ORF">SAMN05216221_0684</name>
</gene>
<dbReference type="AlphaFoldDB" id="A0A1H1N2J2"/>
<dbReference type="Proteomes" id="UP000243359">
    <property type="component" value="Chromosome I"/>
</dbReference>
<accession>A0A1H1N2J2</accession>
<evidence type="ECO:0000313" key="2">
    <source>
        <dbReference type="Proteomes" id="UP000243359"/>
    </source>
</evidence>
<dbReference type="OrthoDB" id="8266045at2"/>
<evidence type="ECO:0008006" key="3">
    <source>
        <dbReference type="Google" id="ProtNLM"/>
    </source>
</evidence>
<keyword evidence="2" id="KW-1185">Reference proteome</keyword>